<dbReference type="Gene3D" id="1.20.58.220">
    <property type="entry name" value="Phosphate transport system protein phou homolog 2, domain 2"/>
    <property type="match status" value="2"/>
</dbReference>
<dbReference type="InterPro" id="IPR028366">
    <property type="entry name" value="PhoU"/>
</dbReference>
<dbReference type="InterPro" id="IPR038078">
    <property type="entry name" value="PhoU-like_sf"/>
</dbReference>
<feature type="domain" description="PhoU" evidence="1">
    <location>
        <begin position="83"/>
        <end position="166"/>
    </location>
</feature>
<evidence type="ECO:0000313" key="2">
    <source>
        <dbReference type="EMBL" id="HIP17418.1"/>
    </source>
</evidence>
<dbReference type="PANTHER" id="PTHR42930">
    <property type="entry name" value="PHOSPHATE-SPECIFIC TRANSPORT SYSTEM ACCESSORY PROTEIN PHOU"/>
    <property type="match status" value="1"/>
</dbReference>
<gene>
    <name evidence="2" type="ORF">EYG76_03850</name>
</gene>
<accession>A0A832YUS2</accession>
<dbReference type="PANTHER" id="PTHR42930:SF3">
    <property type="entry name" value="PHOSPHATE-SPECIFIC TRANSPORT SYSTEM ACCESSORY PROTEIN PHOU"/>
    <property type="match status" value="1"/>
</dbReference>
<proteinExistence type="predicted"/>
<dbReference type="Pfam" id="PF01895">
    <property type="entry name" value="PhoU"/>
    <property type="match status" value="1"/>
</dbReference>
<sequence>MLRGKDATLAAIIETILYDEPETQDEIAKKLNISRRYVAKLLKPLIDDKIVLHPYIIDMDKLSKLEIYGNIEKPLYNVIALFNKMGKNVLYNLDKVFNALKTRDLEDAKSIIFQDYALNKLEEEIHLSIKMDNLRYLPMEQTILLSSIASNIERCGDYLSNIAEEITNGLYIKDYLHEDINEIYDIVKNMFIISMDMALNKKMTFEIYDLEKKLHEKLDKIMKDLAENEECKSKNINYYIQFGMFLKDIERFGDRCIKIFKASKEFYYGSLQEGSVGIKEDS</sequence>
<dbReference type="Pfam" id="PF13412">
    <property type="entry name" value="HTH_24"/>
    <property type="match status" value="1"/>
</dbReference>
<dbReference type="GO" id="GO:0030643">
    <property type="term" value="P:intracellular phosphate ion homeostasis"/>
    <property type="evidence" value="ECO:0007669"/>
    <property type="project" value="InterPro"/>
</dbReference>
<dbReference type="SUPFAM" id="SSF109755">
    <property type="entry name" value="PhoU-like"/>
    <property type="match status" value="1"/>
</dbReference>
<name>A0A832YUS2_9EURY</name>
<dbReference type="InterPro" id="IPR026022">
    <property type="entry name" value="PhoU_dom"/>
</dbReference>
<dbReference type="GO" id="GO:0045936">
    <property type="term" value="P:negative regulation of phosphate metabolic process"/>
    <property type="evidence" value="ECO:0007669"/>
    <property type="project" value="InterPro"/>
</dbReference>
<organism evidence="2 3">
    <name type="scientific">Methanothermococcus okinawensis</name>
    <dbReference type="NCBI Taxonomy" id="155863"/>
    <lineage>
        <taxon>Archaea</taxon>
        <taxon>Methanobacteriati</taxon>
        <taxon>Methanobacteriota</taxon>
        <taxon>Methanomada group</taxon>
        <taxon>Methanococci</taxon>
        <taxon>Methanococcales</taxon>
        <taxon>Methanococcaceae</taxon>
        <taxon>Methanothermococcus</taxon>
    </lineage>
</organism>
<dbReference type="Gene3D" id="1.10.10.60">
    <property type="entry name" value="Homeodomain-like"/>
    <property type="match status" value="1"/>
</dbReference>
<evidence type="ECO:0000313" key="3">
    <source>
        <dbReference type="Proteomes" id="UP000605144"/>
    </source>
</evidence>
<reference evidence="2" key="1">
    <citation type="journal article" date="2020" name="ISME J.">
        <title>Gammaproteobacteria mediating utilization of methyl-, sulfur- and petroleum organic compounds in deep ocean hydrothermal plumes.</title>
        <authorList>
            <person name="Zhou Z."/>
            <person name="Liu Y."/>
            <person name="Pan J."/>
            <person name="Cron B.R."/>
            <person name="Toner B.M."/>
            <person name="Anantharaman K."/>
            <person name="Breier J.A."/>
            <person name="Dick G.J."/>
            <person name="Li M."/>
        </authorList>
    </citation>
    <scope>NUCLEOTIDE SEQUENCE</scope>
    <source>
        <strain evidence="2">SZUA-1385</strain>
    </source>
</reference>
<protein>
    <submittedName>
        <fullName evidence="2">Winged helix-turn-helix transcriptional regulator</fullName>
    </submittedName>
</protein>
<dbReference type="InterPro" id="IPR036390">
    <property type="entry name" value="WH_DNA-bd_sf"/>
</dbReference>
<evidence type="ECO:0000259" key="1">
    <source>
        <dbReference type="Pfam" id="PF01895"/>
    </source>
</evidence>
<dbReference type="AlphaFoldDB" id="A0A832YUS2"/>
<dbReference type="EMBL" id="DQSV01000075">
    <property type="protein sequence ID" value="HIP17418.1"/>
    <property type="molecule type" value="Genomic_DNA"/>
</dbReference>
<dbReference type="SUPFAM" id="SSF46785">
    <property type="entry name" value="Winged helix' DNA-binding domain"/>
    <property type="match status" value="1"/>
</dbReference>
<dbReference type="Proteomes" id="UP000605144">
    <property type="component" value="Unassembled WGS sequence"/>
</dbReference>
<comment type="caution">
    <text evidence="2">The sequence shown here is derived from an EMBL/GenBank/DDBJ whole genome shotgun (WGS) entry which is preliminary data.</text>
</comment>